<feature type="transmembrane region" description="Helical" evidence="1">
    <location>
        <begin position="180"/>
        <end position="201"/>
    </location>
</feature>
<keyword evidence="4" id="KW-1185">Reference proteome</keyword>
<organism evidence="3 4">
    <name type="scientific">Helicobacter cetorum (strain ATCC BAA-429 / MIT 00-7128)</name>
    <dbReference type="NCBI Taxonomy" id="182217"/>
    <lineage>
        <taxon>Bacteria</taxon>
        <taxon>Pseudomonadati</taxon>
        <taxon>Campylobacterota</taxon>
        <taxon>Epsilonproteobacteria</taxon>
        <taxon>Campylobacterales</taxon>
        <taxon>Helicobacteraceae</taxon>
        <taxon>Helicobacter</taxon>
    </lineage>
</organism>
<evidence type="ECO:0000313" key="3">
    <source>
        <dbReference type="EMBL" id="AFI04102.1"/>
    </source>
</evidence>
<feature type="domain" description="Phosphatidic acid phosphatase type 2/haloperoxidase" evidence="2">
    <location>
        <begin position="107"/>
        <end position="222"/>
    </location>
</feature>
<feature type="transmembrane region" description="Helical" evidence="1">
    <location>
        <begin position="26"/>
        <end position="47"/>
    </location>
</feature>
<dbReference type="eggNOG" id="COG0671">
    <property type="taxonomic scope" value="Bacteria"/>
</dbReference>
<feature type="transmembrane region" description="Helical" evidence="1">
    <location>
        <begin position="75"/>
        <end position="99"/>
    </location>
</feature>
<keyword evidence="1" id="KW-0472">Membrane</keyword>
<dbReference type="Pfam" id="PF01569">
    <property type="entry name" value="PAP2"/>
    <property type="match status" value="1"/>
</dbReference>
<dbReference type="PANTHER" id="PTHR14969:SF13">
    <property type="entry name" value="AT30094P"/>
    <property type="match status" value="1"/>
</dbReference>
<reference evidence="4" key="1">
    <citation type="submission" date="2012-04" db="EMBL/GenBank/DDBJ databases">
        <title>Complete genome sequence of Helicobacter cetorum strain MIT 00-7128.</title>
        <authorList>
            <person name="Kersulyte D."/>
            <person name="Berg D.E."/>
        </authorList>
    </citation>
    <scope>NUCLEOTIDE SEQUENCE [LARGE SCALE GENOMIC DNA]</scope>
    <source>
        <strain evidence="4">MIT 00-7128</strain>
    </source>
</reference>
<name>I0EMD3_HELC0</name>
<protein>
    <recommendedName>
        <fullName evidence="2">Phosphatidic acid phosphatase type 2/haloperoxidase domain-containing protein</fullName>
    </recommendedName>
</protein>
<gene>
    <name evidence="3" type="ordered locus">HCW_04165</name>
</gene>
<dbReference type="EMBL" id="CP003479">
    <property type="protein sequence ID" value="AFI04102.1"/>
    <property type="molecule type" value="Genomic_DNA"/>
</dbReference>
<proteinExistence type="predicted"/>
<dbReference type="CDD" id="cd03392">
    <property type="entry name" value="PAP2_like_2"/>
    <property type="match status" value="1"/>
</dbReference>
<evidence type="ECO:0000313" key="4">
    <source>
        <dbReference type="Proteomes" id="UP000005010"/>
    </source>
</evidence>
<evidence type="ECO:0000259" key="2">
    <source>
        <dbReference type="SMART" id="SM00014"/>
    </source>
</evidence>
<accession>I0EMD3</accession>
<evidence type="ECO:0000256" key="1">
    <source>
        <dbReference type="SAM" id="Phobius"/>
    </source>
</evidence>
<dbReference type="Proteomes" id="UP000005010">
    <property type="component" value="Chromosome"/>
</dbReference>
<dbReference type="PANTHER" id="PTHR14969">
    <property type="entry name" value="SPHINGOSINE-1-PHOSPHATE PHOSPHOHYDROLASE"/>
    <property type="match status" value="1"/>
</dbReference>
<sequence>MPTNNTPTSNLSKELEKPLFYTQVKLLLILGAIFLGLFGIITCLVHFNHVSPFDNAIFNVVRSHPFDSNPTLAQIVNYATFLGSSKLILPLSLLVGIFLALYRKNLVLGVWFLLSVILAVAIGKYLKILIMRDRPNPSEWLSNPHGYSFPSGHSLSSAIFYGLIILLLPHFISHQKIRNALTYSLLGLVLLMGLARIYLGVHYPSDVLGGFCLGALCASFSVGAYLGVFKKF</sequence>
<dbReference type="Gene3D" id="1.20.144.10">
    <property type="entry name" value="Phosphatidic acid phosphatase type 2/haloperoxidase"/>
    <property type="match status" value="1"/>
</dbReference>
<feature type="transmembrane region" description="Helical" evidence="1">
    <location>
        <begin position="146"/>
        <end position="168"/>
    </location>
</feature>
<dbReference type="PATRIC" id="fig|182217.3.peg.888"/>
<dbReference type="InterPro" id="IPR000326">
    <property type="entry name" value="PAP2/HPO"/>
</dbReference>
<dbReference type="RefSeq" id="WP_014660972.1">
    <property type="nucleotide sequence ID" value="NC_017737.1"/>
</dbReference>
<dbReference type="STRING" id="182217.HCW_04165"/>
<dbReference type="InterPro" id="IPR036938">
    <property type="entry name" value="PAP2/HPO_sf"/>
</dbReference>
<feature type="transmembrane region" description="Helical" evidence="1">
    <location>
        <begin position="207"/>
        <end position="228"/>
    </location>
</feature>
<dbReference type="AlphaFoldDB" id="I0EMD3"/>
<feature type="transmembrane region" description="Helical" evidence="1">
    <location>
        <begin position="106"/>
        <end position="126"/>
    </location>
</feature>
<dbReference type="SMART" id="SM00014">
    <property type="entry name" value="acidPPc"/>
    <property type="match status" value="1"/>
</dbReference>
<dbReference type="KEGG" id="hce:HCW_04165"/>
<dbReference type="HOGENOM" id="CLU_1243902_0_0_7"/>
<keyword evidence="1" id="KW-1133">Transmembrane helix</keyword>
<keyword evidence="1" id="KW-0812">Transmembrane</keyword>
<dbReference type="SUPFAM" id="SSF48317">
    <property type="entry name" value="Acid phosphatase/Vanadium-dependent haloperoxidase"/>
    <property type="match status" value="1"/>
</dbReference>